<dbReference type="EMBL" id="VSWC01000067">
    <property type="protein sequence ID" value="KAA1096570.1"/>
    <property type="molecule type" value="Genomic_DNA"/>
</dbReference>
<organism evidence="2 4">
    <name type="scientific">Puccinia graminis f. sp. tritici</name>
    <dbReference type="NCBI Taxonomy" id="56615"/>
    <lineage>
        <taxon>Eukaryota</taxon>
        <taxon>Fungi</taxon>
        <taxon>Dikarya</taxon>
        <taxon>Basidiomycota</taxon>
        <taxon>Pucciniomycotina</taxon>
        <taxon>Pucciniomycetes</taxon>
        <taxon>Pucciniales</taxon>
        <taxon>Pucciniaceae</taxon>
        <taxon>Puccinia</taxon>
    </lineage>
</organism>
<evidence type="ECO:0008006" key="6">
    <source>
        <dbReference type="Google" id="ProtNLM"/>
    </source>
</evidence>
<keyword evidence="4" id="KW-1185">Reference proteome</keyword>
<comment type="caution">
    <text evidence="2">The sequence shown here is derived from an EMBL/GenBank/DDBJ whole genome shotgun (WGS) entry which is preliminary data.</text>
</comment>
<evidence type="ECO:0000313" key="5">
    <source>
        <dbReference type="Proteomes" id="UP000325313"/>
    </source>
</evidence>
<evidence type="ECO:0000313" key="2">
    <source>
        <dbReference type="EMBL" id="KAA1096570.1"/>
    </source>
</evidence>
<name>A0A5B0P7J9_PUCGR</name>
<accession>A0A5B0P7J9</accession>
<evidence type="ECO:0000313" key="4">
    <source>
        <dbReference type="Proteomes" id="UP000324748"/>
    </source>
</evidence>
<dbReference type="AlphaFoldDB" id="A0A5B0P7J9"/>
<dbReference type="OrthoDB" id="2510457at2759"/>
<proteinExistence type="predicted"/>
<reference evidence="4 5" key="1">
    <citation type="submission" date="2019-05" db="EMBL/GenBank/DDBJ databases">
        <title>Emergence of the Ug99 lineage of the wheat stem rust pathogen through somatic hybridization.</title>
        <authorList>
            <person name="Li F."/>
            <person name="Upadhyaya N.M."/>
            <person name="Sperschneider J."/>
            <person name="Matny O."/>
            <person name="Nguyen-Phuc H."/>
            <person name="Mago R."/>
            <person name="Raley C."/>
            <person name="Miller M.E."/>
            <person name="Silverstein K.A.T."/>
            <person name="Henningsen E."/>
            <person name="Hirsch C.D."/>
            <person name="Visser B."/>
            <person name="Pretorius Z.A."/>
            <person name="Steffenson B.J."/>
            <person name="Schwessinger B."/>
            <person name="Dodds P.N."/>
            <person name="Figueroa M."/>
        </authorList>
    </citation>
    <scope>NUCLEOTIDE SEQUENCE [LARGE SCALE GENOMIC DNA]</scope>
    <source>
        <strain evidence="2">21-0</strain>
        <strain evidence="3 5">Ug99</strain>
    </source>
</reference>
<dbReference type="EMBL" id="VDEP01000102">
    <property type="protein sequence ID" value="KAA1131868.1"/>
    <property type="molecule type" value="Genomic_DNA"/>
</dbReference>
<dbReference type="Proteomes" id="UP000325313">
    <property type="component" value="Unassembled WGS sequence"/>
</dbReference>
<protein>
    <recommendedName>
        <fullName evidence="6">Secreted protein</fullName>
    </recommendedName>
</protein>
<dbReference type="Proteomes" id="UP000324748">
    <property type="component" value="Unassembled WGS sequence"/>
</dbReference>
<evidence type="ECO:0000313" key="3">
    <source>
        <dbReference type="EMBL" id="KAA1131868.1"/>
    </source>
</evidence>
<evidence type="ECO:0000256" key="1">
    <source>
        <dbReference type="SAM" id="SignalP"/>
    </source>
</evidence>
<sequence>MYSVSFITLAVLALLGQLILANPDSTPRQTMKCTNYNGANTTSATCDDLPDVKCIGGCRGTPAVAEGCQVSDGSDPEHKIPLSKQTCDVGFGRDTLASKSCRTKEKTYSCSGKITPPKMSCYGCNKSKYL</sequence>
<gene>
    <name evidence="2" type="ORF">PGT21_020980</name>
    <name evidence="3" type="ORF">PGTUg99_031223</name>
</gene>
<feature type="chain" id="PRO_5036137691" description="Secreted protein" evidence="1">
    <location>
        <begin position="22"/>
        <end position="130"/>
    </location>
</feature>
<feature type="signal peptide" evidence="1">
    <location>
        <begin position="1"/>
        <end position="21"/>
    </location>
</feature>
<keyword evidence="1" id="KW-0732">Signal</keyword>